<dbReference type="InterPro" id="IPR056713">
    <property type="entry name" value="DUF7811"/>
</dbReference>
<dbReference type="STRING" id="69332.A0A388LYN1"/>
<sequence length="292" mass="31871">MGLGGVRTSRKRREEDYMDPQQGLCLGSIFDISATNGLDMGRRLCVFGFCRSVEMLSDVVQDVVLEQGGEVLIVELLNDAGGLNERLSMMVAVPYLWGFSGAALVPRGDEASSGQYTCFASRFYIVLAILVIALQGLAVQHSYTEQMQQAVGIGHAQSILHRLCPGLRGLRLSICTGRLCPGAYGFAQAMPRPKGFALIGLHSLCPGAYGFAQAMPRRKGVALIDLHRLRPGDYGFAQAMPRRLWIWTGYAQAIMDLHRLCPGLRGLRLSICTGYARPKGVALIDLHRLCQA</sequence>
<comment type="caution">
    <text evidence="2">The sequence shown here is derived from an EMBL/GenBank/DDBJ whole genome shotgun (WGS) entry which is preliminary data.</text>
</comment>
<accession>A0A388LYN1</accession>
<dbReference type="OrthoDB" id="2018054at2759"/>
<reference evidence="2 3" key="1">
    <citation type="journal article" date="2018" name="Cell">
        <title>The Chara Genome: Secondary Complexity and Implications for Plant Terrestrialization.</title>
        <authorList>
            <person name="Nishiyama T."/>
            <person name="Sakayama H."/>
            <person name="Vries J.D."/>
            <person name="Buschmann H."/>
            <person name="Saint-Marcoux D."/>
            <person name="Ullrich K.K."/>
            <person name="Haas F.B."/>
            <person name="Vanderstraeten L."/>
            <person name="Becker D."/>
            <person name="Lang D."/>
            <person name="Vosolsobe S."/>
            <person name="Rombauts S."/>
            <person name="Wilhelmsson P.K.I."/>
            <person name="Janitza P."/>
            <person name="Kern R."/>
            <person name="Heyl A."/>
            <person name="Rumpler F."/>
            <person name="Villalobos L.I.A.C."/>
            <person name="Clay J.M."/>
            <person name="Skokan R."/>
            <person name="Toyoda A."/>
            <person name="Suzuki Y."/>
            <person name="Kagoshima H."/>
            <person name="Schijlen E."/>
            <person name="Tajeshwar N."/>
            <person name="Catarino B."/>
            <person name="Hetherington A.J."/>
            <person name="Saltykova A."/>
            <person name="Bonnot C."/>
            <person name="Breuninger H."/>
            <person name="Symeonidi A."/>
            <person name="Radhakrishnan G.V."/>
            <person name="Van Nieuwerburgh F."/>
            <person name="Deforce D."/>
            <person name="Chang C."/>
            <person name="Karol K.G."/>
            <person name="Hedrich R."/>
            <person name="Ulvskov P."/>
            <person name="Glockner G."/>
            <person name="Delwiche C.F."/>
            <person name="Petrasek J."/>
            <person name="Van de Peer Y."/>
            <person name="Friml J."/>
            <person name="Beilby M."/>
            <person name="Dolan L."/>
            <person name="Kohara Y."/>
            <person name="Sugano S."/>
            <person name="Fujiyama A."/>
            <person name="Delaux P.-M."/>
            <person name="Quint M."/>
            <person name="TheiBen G."/>
            <person name="Hagemann M."/>
            <person name="Harholt J."/>
            <person name="Dunand C."/>
            <person name="Zachgo S."/>
            <person name="Langdale J."/>
            <person name="Maumus F."/>
            <person name="Straeten D.V.D."/>
            <person name="Gould S.B."/>
            <person name="Rensing S.A."/>
        </authorList>
    </citation>
    <scope>NUCLEOTIDE SEQUENCE [LARGE SCALE GENOMIC DNA]</scope>
    <source>
        <strain evidence="2 3">S276</strain>
    </source>
</reference>
<dbReference type="Proteomes" id="UP000265515">
    <property type="component" value="Unassembled WGS sequence"/>
</dbReference>
<dbReference type="EMBL" id="BFEA01000606">
    <property type="protein sequence ID" value="GBG87319.1"/>
    <property type="molecule type" value="Genomic_DNA"/>
</dbReference>
<protein>
    <recommendedName>
        <fullName evidence="1">DUF7811 domain-containing protein</fullName>
    </recommendedName>
</protein>
<evidence type="ECO:0000259" key="1">
    <source>
        <dbReference type="Pfam" id="PF25103"/>
    </source>
</evidence>
<dbReference type="PANTHER" id="PTHR36739">
    <property type="entry name" value="D-TAGATOSE-1,6-BISPHOSPHATE ALDOLASE SUBUNIT"/>
    <property type="match status" value="1"/>
</dbReference>
<dbReference type="Pfam" id="PF25103">
    <property type="entry name" value="DUF7811"/>
    <property type="match status" value="1"/>
</dbReference>
<dbReference type="Gramene" id="GBG87319">
    <property type="protein sequence ID" value="GBG87319"/>
    <property type="gene ID" value="CBR_g45378"/>
</dbReference>
<dbReference type="AlphaFoldDB" id="A0A388LYN1"/>
<evidence type="ECO:0000313" key="2">
    <source>
        <dbReference type="EMBL" id="GBG87319.1"/>
    </source>
</evidence>
<dbReference type="PANTHER" id="PTHR36739:SF1">
    <property type="entry name" value="D-TAGATOSE-1,6-BISPHOSPHATE ALDOLASE SUBUNIT"/>
    <property type="match status" value="1"/>
</dbReference>
<name>A0A388LYN1_CHABU</name>
<gene>
    <name evidence="2" type="ORF">CBR_g45378</name>
</gene>
<keyword evidence="3" id="KW-1185">Reference proteome</keyword>
<feature type="domain" description="DUF7811" evidence="1">
    <location>
        <begin position="8"/>
        <end position="99"/>
    </location>
</feature>
<proteinExistence type="predicted"/>
<evidence type="ECO:0000313" key="3">
    <source>
        <dbReference type="Proteomes" id="UP000265515"/>
    </source>
</evidence>
<organism evidence="2 3">
    <name type="scientific">Chara braunii</name>
    <name type="common">Braun's stonewort</name>
    <dbReference type="NCBI Taxonomy" id="69332"/>
    <lineage>
        <taxon>Eukaryota</taxon>
        <taxon>Viridiplantae</taxon>
        <taxon>Streptophyta</taxon>
        <taxon>Charophyceae</taxon>
        <taxon>Charales</taxon>
        <taxon>Characeae</taxon>
        <taxon>Chara</taxon>
    </lineage>
</organism>